<dbReference type="InterPro" id="IPR015943">
    <property type="entry name" value="WD40/YVTN_repeat-like_dom_sf"/>
</dbReference>
<dbReference type="SUPFAM" id="SSF50978">
    <property type="entry name" value="WD40 repeat-like"/>
    <property type="match status" value="1"/>
</dbReference>
<feature type="repeat" description="WD" evidence="3">
    <location>
        <begin position="219"/>
        <end position="260"/>
    </location>
</feature>
<reference evidence="6" key="1">
    <citation type="journal article" date="2022" name="Microorganisms">
        <title>Two New Species of Filamentous Sulfur Bacteria of the Genus Thiothrix, Thiothrix winogradskyi sp. nov. and 'Candidatus Thiothrix sulfatifontis' sp. nov.</title>
        <authorList>
            <person name="Ravin N.V."/>
            <person name="Rossetti S."/>
            <person name="Beletsky A.V."/>
            <person name="Kadnikov V.V."/>
            <person name="Rudenko T.S."/>
            <person name="Smolyakov D.D."/>
            <person name="Moskvitina M.I."/>
            <person name="Gureeva M.V."/>
            <person name="Mardanov A.V."/>
            <person name="Grabovich M.Y."/>
        </authorList>
    </citation>
    <scope>NUCLEOTIDE SEQUENCE</scope>
    <source>
        <strain evidence="6">CT3</strain>
    </source>
</reference>
<feature type="chain" id="PRO_5047114825" evidence="5">
    <location>
        <begin position="21"/>
        <end position="694"/>
    </location>
</feature>
<dbReference type="PANTHER" id="PTHR22847:SF637">
    <property type="entry name" value="WD REPEAT DOMAIN 5B"/>
    <property type="match status" value="1"/>
</dbReference>
<keyword evidence="1 3" id="KW-0853">WD repeat</keyword>
<evidence type="ECO:0000256" key="3">
    <source>
        <dbReference type="PROSITE-ProRule" id="PRU00221"/>
    </source>
</evidence>
<evidence type="ECO:0000256" key="5">
    <source>
        <dbReference type="SAM" id="SignalP"/>
    </source>
</evidence>
<evidence type="ECO:0000256" key="1">
    <source>
        <dbReference type="ARBA" id="ARBA00022574"/>
    </source>
</evidence>
<proteinExistence type="predicted"/>
<evidence type="ECO:0000256" key="4">
    <source>
        <dbReference type="SAM" id="MobiDB-lite"/>
    </source>
</evidence>
<sequence>MNSIKTLFLMMLLASLAACGGAGSGITAAPAEVNTTTTPVVVTPPAVVPSDNPNASNETSGSNTSTGGGSVTPEPPVVVPPVVVPEPVFVEDTAQNRSYPLTWLPDASLLLAGNRDKVFKVWDGSHYFLRQAIAGHTDWVQAFATTVDSRLVATGGRDGNIRFWLNTNGSIGEFGTSTGSVGSIRALHFSPAGSFIAVAGNGGQMQVWDHSRREVMHTWSAHMGSVYAVQYSPDGQVLASAGADGQVKLWNPLTGELLALLGKHQGAAYGLVFSTDGQQLISAGGDGQIRRWDMVSRTALGVLGQHDQPIYALALANDGVTLATGDAGGMVGIWSLPAVGSRQPSAKPLSGVSSQFGAAGSGAVHALAFHPLSGQLGVTTDDVTLRVWSPVNGQLLSSLAMPGTEGPYIPDDPVDNSPEISRQLTALVLDGMKPVLAIPDLLKQPERLSNAFLQKINQTTLACPKGSYQFTFTDANNDQRYASANDDFAVNVAQCGDDKLTMTGAYGLRLQSNSQDLEAVKTDTTVRLTDLLMDDGHTPARLTGSLGVAMTEPLDGVSPVLAVLIASQLDLHVDDKGTYGFSNLEARLETDPTTDSSSMTYTAQLALQAVRGSLVSSGDYAVTTLEPVLLSAFEDYPYAGKLRIQHLKPKANGQITVVSVLNSQQLRIETDKDGNGVTDRVQTVLWKDLIQPFH</sequence>
<dbReference type="InterPro" id="IPR001680">
    <property type="entry name" value="WD40_rpt"/>
</dbReference>
<feature type="signal peptide" evidence="5">
    <location>
        <begin position="1"/>
        <end position="20"/>
    </location>
</feature>
<dbReference type="PROSITE" id="PS51257">
    <property type="entry name" value="PROKAR_LIPOPROTEIN"/>
    <property type="match status" value="1"/>
</dbReference>
<feature type="repeat" description="WD" evidence="3">
    <location>
        <begin position="133"/>
        <end position="164"/>
    </location>
</feature>
<feature type="repeat" description="WD" evidence="3">
    <location>
        <begin position="303"/>
        <end position="336"/>
    </location>
</feature>
<feature type="repeat" description="WD" evidence="3">
    <location>
        <begin position="101"/>
        <end position="123"/>
    </location>
</feature>
<dbReference type="PROSITE" id="PS50294">
    <property type="entry name" value="WD_REPEATS_REGION"/>
    <property type="match status" value="3"/>
</dbReference>
<organism evidence="6 7">
    <name type="scientific">Thiothrix winogradskyi</name>
    <dbReference type="NCBI Taxonomy" id="96472"/>
    <lineage>
        <taxon>Bacteria</taxon>
        <taxon>Pseudomonadati</taxon>
        <taxon>Pseudomonadota</taxon>
        <taxon>Gammaproteobacteria</taxon>
        <taxon>Thiotrichales</taxon>
        <taxon>Thiotrichaceae</taxon>
        <taxon>Thiothrix</taxon>
    </lineage>
</organism>
<name>A0ABY3T3E2_9GAMM</name>
<dbReference type="Gene3D" id="2.130.10.10">
    <property type="entry name" value="YVTN repeat-like/Quinoprotein amine dehydrogenase"/>
    <property type="match status" value="2"/>
</dbReference>
<protein>
    <submittedName>
        <fullName evidence="6">WD40 repeat domain-containing protein</fullName>
    </submittedName>
</protein>
<dbReference type="PROSITE" id="PS50082">
    <property type="entry name" value="WD_REPEATS_2"/>
    <property type="match status" value="6"/>
</dbReference>
<feature type="repeat" description="WD" evidence="3">
    <location>
        <begin position="261"/>
        <end position="302"/>
    </location>
</feature>
<evidence type="ECO:0000313" key="7">
    <source>
        <dbReference type="Proteomes" id="UP001054801"/>
    </source>
</evidence>
<evidence type="ECO:0000313" key="6">
    <source>
        <dbReference type="EMBL" id="UJS25782.1"/>
    </source>
</evidence>
<dbReference type="SMART" id="SM00320">
    <property type="entry name" value="WD40"/>
    <property type="match status" value="7"/>
</dbReference>
<evidence type="ECO:0000256" key="2">
    <source>
        <dbReference type="ARBA" id="ARBA00022737"/>
    </source>
</evidence>
<feature type="region of interest" description="Disordered" evidence="4">
    <location>
        <begin position="40"/>
        <end position="77"/>
    </location>
</feature>
<dbReference type="CDD" id="cd00200">
    <property type="entry name" value="WD40"/>
    <property type="match status" value="1"/>
</dbReference>
<dbReference type="Pfam" id="PF00400">
    <property type="entry name" value="WD40"/>
    <property type="match status" value="5"/>
</dbReference>
<dbReference type="Proteomes" id="UP001054801">
    <property type="component" value="Chromosome"/>
</dbReference>
<dbReference type="EMBL" id="CP091244">
    <property type="protein sequence ID" value="UJS25782.1"/>
    <property type="molecule type" value="Genomic_DNA"/>
</dbReference>
<dbReference type="InterPro" id="IPR036322">
    <property type="entry name" value="WD40_repeat_dom_sf"/>
</dbReference>
<feature type="compositionally biased region" description="Low complexity" evidence="4">
    <location>
        <begin position="40"/>
        <end position="49"/>
    </location>
</feature>
<dbReference type="RefSeq" id="WP_236501101.1">
    <property type="nucleotide sequence ID" value="NZ_CP091244.1"/>
</dbReference>
<keyword evidence="2" id="KW-0677">Repeat</keyword>
<keyword evidence="5" id="KW-0732">Signal</keyword>
<keyword evidence="7" id="KW-1185">Reference proteome</keyword>
<dbReference type="PANTHER" id="PTHR22847">
    <property type="entry name" value="WD40 REPEAT PROTEIN"/>
    <property type="match status" value="1"/>
</dbReference>
<accession>A0ABY3T3E2</accession>
<gene>
    <name evidence="6" type="ORF">L2Y54_06990</name>
</gene>
<feature type="repeat" description="WD" evidence="3">
    <location>
        <begin position="177"/>
        <end position="218"/>
    </location>
</feature>